<evidence type="ECO:0000313" key="2">
    <source>
        <dbReference type="Proteomes" id="UP000297814"/>
    </source>
</evidence>
<name>A0A4Z1GQA0_9HELO</name>
<dbReference type="Proteomes" id="UP000297814">
    <property type="component" value="Unassembled WGS sequence"/>
</dbReference>
<dbReference type="AlphaFoldDB" id="A0A4Z1GQA0"/>
<organism evidence="1 2">
    <name type="scientific">Botrytis hyacinthi</name>
    <dbReference type="NCBI Taxonomy" id="278943"/>
    <lineage>
        <taxon>Eukaryota</taxon>
        <taxon>Fungi</taxon>
        <taxon>Dikarya</taxon>
        <taxon>Ascomycota</taxon>
        <taxon>Pezizomycotina</taxon>
        <taxon>Leotiomycetes</taxon>
        <taxon>Helotiales</taxon>
        <taxon>Sclerotiniaceae</taxon>
        <taxon>Botrytis</taxon>
    </lineage>
</organism>
<keyword evidence="2" id="KW-1185">Reference proteome</keyword>
<reference evidence="1 2" key="1">
    <citation type="submission" date="2017-12" db="EMBL/GenBank/DDBJ databases">
        <title>Comparative genomics of Botrytis spp.</title>
        <authorList>
            <person name="Valero-Jimenez C.A."/>
            <person name="Tapia P."/>
            <person name="Veloso J."/>
            <person name="Silva-Moreno E."/>
            <person name="Staats M."/>
            <person name="Valdes J.H."/>
            <person name="Van Kan J.A.L."/>
        </authorList>
    </citation>
    <scope>NUCLEOTIDE SEQUENCE [LARGE SCALE GENOMIC DNA]</scope>
    <source>
        <strain evidence="1 2">Bh0001</strain>
    </source>
</reference>
<protein>
    <submittedName>
        <fullName evidence="1">Uncharacterized protein</fullName>
    </submittedName>
</protein>
<gene>
    <name evidence="1" type="ORF">BHYA_0064g00210</name>
</gene>
<evidence type="ECO:0000313" key="1">
    <source>
        <dbReference type="EMBL" id="TGO38925.1"/>
    </source>
</evidence>
<sequence length="68" mass="7611">MAVLLCSRFSEMRSDSLDTGWFDRPENRFVSLNLSWLGWAGLLGKLGLTLMQVAAGLYKFQLPTSSNL</sequence>
<proteinExistence type="predicted"/>
<dbReference type="EMBL" id="PQXK01000064">
    <property type="protein sequence ID" value="TGO38925.1"/>
    <property type="molecule type" value="Genomic_DNA"/>
</dbReference>
<comment type="caution">
    <text evidence="1">The sequence shown here is derived from an EMBL/GenBank/DDBJ whole genome shotgun (WGS) entry which is preliminary data.</text>
</comment>
<accession>A0A4Z1GQA0</accession>